<accession>A0A2P6NN57</accession>
<evidence type="ECO:0000256" key="3">
    <source>
        <dbReference type="ARBA" id="ARBA00022801"/>
    </source>
</evidence>
<dbReference type="InterPro" id="IPR029069">
    <property type="entry name" value="HotDog_dom_sf"/>
</dbReference>
<dbReference type="InterPro" id="IPR033120">
    <property type="entry name" value="HOTDOG_ACOT"/>
</dbReference>
<evidence type="ECO:0000256" key="1">
    <source>
        <dbReference type="ARBA" id="ARBA00010458"/>
    </source>
</evidence>
<feature type="domain" description="HotDog ACOT-type" evidence="5">
    <location>
        <begin position="659"/>
        <end position="803"/>
    </location>
</feature>
<sequence length="1039" mass="120289">MDTHPDARRAAVLNVKAIKNIKPTDYAKLRELSNHARQQHNTGTQKLKALKQATKNHQDSARLQQHKMVYTLEAERLQRRCDKLEKTLFQMISGNAERENQAKFIRNGGANLKKVHTEESEMGWDEFSRMQAENSLYRRQEALEMMTSMGEVLTKASTLKQQRLPLDIIRIAAASQIKSAMDHVTSLEEQEAGLIAELDSVASLRPYMEAVSYSSSCKRLLFEQVSEEEDHIDDHRIDVDEIMGETYRDIKYFVDEEIQINFEAAINVMMHDQVAVLRNLRQEFAGAASPQLASEWTTAKHFYYTKIFDEYNTHSRAIPGQPIANMIRERINMETDNAANGIEEYYVWFQGVQSYNMKMDNIKRNFDLRRKEMIITMKEVLLETAQAGWNKMNKEIDSLEEGYEKEKKRDALADLRHEKWARMRLTQNEEREAFEAAQQEESRITERKELKSVLYKYEREKKVREDLEKEVDSVKRFLKERDAKENQVKNIARVEHREKMYQRTILDANKKREDAKRLQLENDYRTNRFKEKHRPQVEADTERLTSETVATKANREAVPDKSLFHETSGFRVMQALRNANLHETQYAKDILSSLNQTNKKIRRDNMTTEQLTQRVQLPGAFNSLIPRRVNPFGHCHVKRRCMTTINTDIWAGKLGLEARSPSVSKTIKFLDFNNNPSLRNNYINPFGGIRIGFVLEELDAMAGKVAYAHALGNSSFVSDVVLRPSGDEVVKRIETPMTIVTASCNRIMLWTDLPANLSLQFEGLVTWVGNSSMEVCVYILQYRDAEPVRVLESYFTMVARDKNNRAIKLPPLLLKTEQEKVLFARGEANSRERKLEAARSLEITPPNIEENAYIHGIHRDTQNKIREGRLGMEWSMMKSAKNSSLVLMQPQSRNIHNKIFGGYLMRKAFELAWSSTFIFTGVAPSFSGMDDTSFVAPVEIGDSVMFTSQISYIQDKRVIVSVIADVISPRRYSEKGEPFRIEKYRKTTNIFRFAFTCNKAENIRQIYPESYEEVMALVNGKRIYEDLYGKSSVEPQQLS</sequence>
<evidence type="ECO:0000313" key="7">
    <source>
        <dbReference type="Proteomes" id="UP000241769"/>
    </source>
</evidence>
<dbReference type="EMBL" id="MDYQ01000046">
    <property type="protein sequence ID" value="PRP85379.1"/>
    <property type="molecule type" value="Genomic_DNA"/>
</dbReference>
<dbReference type="GO" id="GO:0006637">
    <property type="term" value="P:acyl-CoA metabolic process"/>
    <property type="evidence" value="ECO:0007669"/>
    <property type="project" value="TreeGrafter"/>
</dbReference>
<dbReference type="InParanoid" id="A0A2P6NN57"/>
<dbReference type="PANTHER" id="PTHR12655">
    <property type="entry name" value="ACYL-COA THIOESTERASE"/>
    <property type="match status" value="1"/>
</dbReference>
<protein>
    <submittedName>
        <fullName evidence="6">Acyl-coenzyme A thioesterase 9, mitochondrial-like</fullName>
    </submittedName>
</protein>
<keyword evidence="2" id="KW-0677">Repeat</keyword>
<dbReference type="STRING" id="1890364.A0A2P6NN57"/>
<feature type="domain" description="HotDog ACOT-type" evidence="5">
    <location>
        <begin position="878"/>
        <end position="1001"/>
    </location>
</feature>
<proteinExistence type="inferred from homology"/>
<comment type="caution">
    <text evidence="6">The sequence shown here is derived from an EMBL/GenBank/DDBJ whole genome shotgun (WGS) entry which is preliminary data.</text>
</comment>
<dbReference type="PANTHER" id="PTHR12655:SF0">
    <property type="entry name" value="ACYL-COENZYME A THIOESTERASE 9, MITOCHONDRIAL"/>
    <property type="match status" value="1"/>
</dbReference>
<evidence type="ECO:0000256" key="4">
    <source>
        <dbReference type="ARBA" id="ARBA00022946"/>
    </source>
</evidence>
<evidence type="ECO:0000256" key="2">
    <source>
        <dbReference type="ARBA" id="ARBA00022737"/>
    </source>
</evidence>
<comment type="similarity">
    <text evidence="1">Belongs to the acyl coenzyme A hydrolase family.</text>
</comment>
<dbReference type="AlphaFoldDB" id="A0A2P6NN57"/>
<dbReference type="Gene3D" id="3.10.129.10">
    <property type="entry name" value="Hotdog Thioesterase"/>
    <property type="match status" value="2"/>
</dbReference>
<dbReference type="CDD" id="cd03442">
    <property type="entry name" value="BFIT_BACH"/>
    <property type="match status" value="2"/>
</dbReference>
<dbReference type="PROSITE" id="PS51770">
    <property type="entry name" value="HOTDOG_ACOT"/>
    <property type="match status" value="2"/>
</dbReference>
<keyword evidence="4" id="KW-0809">Transit peptide</keyword>
<dbReference type="OrthoDB" id="331699at2759"/>
<dbReference type="SUPFAM" id="SSF54637">
    <property type="entry name" value="Thioesterase/thiol ester dehydrase-isomerase"/>
    <property type="match status" value="2"/>
</dbReference>
<organism evidence="6 7">
    <name type="scientific">Planoprotostelium fungivorum</name>
    <dbReference type="NCBI Taxonomy" id="1890364"/>
    <lineage>
        <taxon>Eukaryota</taxon>
        <taxon>Amoebozoa</taxon>
        <taxon>Evosea</taxon>
        <taxon>Variosea</taxon>
        <taxon>Cavosteliida</taxon>
        <taxon>Cavosteliaceae</taxon>
        <taxon>Planoprotostelium</taxon>
    </lineage>
</organism>
<evidence type="ECO:0000259" key="5">
    <source>
        <dbReference type="PROSITE" id="PS51770"/>
    </source>
</evidence>
<name>A0A2P6NN57_9EUKA</name>
<keyword evidence="7" id="KW-1185">Reference proteome</keyword>
<reference evidence="6 7" key="1">
    <citation type="journal article" date="2018" name="Genome Biol. Evol.">
        <title>Multiple Roots of Fruiting Body Formation in Amoebozoa.</title>
        <authorList>
            <person name="Hillmann F."/>
            <person name="Forbes G."/>
            <person name="Novohradska S."/>
            <person name="Ferling I."/>
            <person name="Riege K."/>
            <person name="Groth M."/>
            <person name="Westermann M."/>
            <person name="Marz M."/>
            <person name="Spaller T."/>
            <person name="Winckler T."/>
            <person name="Schaap P."/>
            <person name="Glockner G."/>
        </authorList>
    </citation>
    <scope>NUCLEOTIDE SEQUENCE [LARGE SCALE GENOMIC DNA]</scope>
    <source>
        <strain evidence="6 7">Jena</strain>
    </source>
</reference>
<keyword evidence="3" id="KW-0378">Hydrolase</keyword>
<dbReference type="GO" id="GO:0005739">
    <property type="term" value="C:mitochondrion"/>
    <property type="evidence" value="ECO:0007669"/>
    <property type="project" value="TreeGrafter"/>
</dbReference>
<gene>
    <name evidence="6" type="ORF">PROFUN_07087</name>
</gene>
<dbReference type="Proteomes" id="UP000241769">
    <property type="component" value="Unassembled WGS sequence"/>
</dbReference>
<evidence type="ECO:0000313" key="6">
    <source>
        <dbReference type="EMBL" id="PRP85379.1"/>
    </source>
</evidence>
<dbReference type="GO" id="GO:0047617">
    <property type="term" value="F:fatty acyl-CoA hydrolase activity"/>
    <property type="evidence" value="ECO:0007669"/>
    <property type="project" value="TreeGrafter"/>
</dbReference>